<dbReference type="GO" id="GO:0008703">
    <property type="term" value="F:5-amino-6-(5-phosphoribosylamino)uracil reductase activity"/>
    <property type="evidence" value="ECO:0007669"/>
    <property type="project" value="InterPro"/>
</dbReference>
<evidence type="ECO:0000259" key="1">
    <source>
        <dbReference type="Pfam" id="PF01872"/>
    </source>
</evidence>
<dbReference type="SUPFAM" id="SSF53597">
    <property type="entry name" value="Dihydrofolate reductase-like"/>
    <property type="match status" value="1"/>
</dbReference>
<dbReference type="RefSeq" id="WP_188961136.1">
    <property type="nucleotide sequence ID" value="NZ_BMOE01000002.1"/>
</dbReference>
<dbReference type="Pfam" id="PF01872">
    <property type="entry name" value="RibD_C"/>
    <property type="match status" value="1"/>
</dbReference>
<dbReference type="Proteomes" id="UP000635726">
    <property type="component" value="Unassembled WGS sequence"/>
</dbReference>
<dbReference type="PANTHER" id="PTHR38011">
    <property type="entry name" value="DIHYDROFOLATE REDUCTASE FAMILY PROTEIN (AFU_ORTHOLOGUE AFUA_8G06820)"/>
    <property type="match status" value="1"/>
</dbReference>
<dbReference type="GO" id="GO:0009231">
    <property type="term" value="P:riboflavin biosynthetic process"/>
    <property type="evidence" value="ECO:0007669"/>
    <property type="project" value="InterPro"/>
</dbReference>
<evidence type="ECO:0000313" key="2">
    <source>
        <dbReference type="EMBL" id="GGJ67446.1"/>
    </source>
</evidence>
<reference evidence="2" key="1">
    <citation type="journal article" date="2014" name="Int. J. Syst. Evol. Microbiol.">
        <title>Complete genome sequence of Corynebacterium casei LMG S-19264T (=DSM 44701T), isolated from a smear-ripened cheese.</title>
        <authorList>
            <consortium name="US DOE Joint Genome Institute (JGI-PGF)"/>
            <person name="Walter F."/>
            <person name="Albersmeier A."/>
            <person name="Kalinowski J."/>
            <person name="Ruckert C."/>
        </authorList>
    </citation>
    <scope>NUCLEOTIDE SEQUENCE</scope>
    <source>
        <strain evidence="2">JCM 14371</strain>
    </source>
</reference>
<sequence>MARLVISEFLTLDGVMEHPAWSAPYWSDDIAAFKAQEMQAAQALLLGRRTYEAFAQAWPGSADPGAPRMNAVPKYVVTRTLTHATWQNTTVLQDVERDVPRLKDTLDGDLLVYGSGDLALTLLRAGLVDELNLLVYPVTLGAGQRLFPDGHAPQTLTLTEARPYPGGVLLLRYAPTPAG</sequence>
<dbReference type="AlphaFoldDB" id="A0A917P9G9"/>
<keyword evidence="3" id="KW-1185">Reference proteome</keyword>
<gene>
    <name evidence="2" type="ORF">GCM10008939_09670</name>
</gene>
<reference evidence="2" key="2">
    <citation type="submission" date="2020-09" db="EMBL/GenBank/DDBJ databases">
        <authorList>
            <person name="Sun Q."/>
            <person name="Ohkuma M."/>
        </authorList>
    </citation>
    <scope>NUCLEOTIDE SEQUENCE</scope>
    <source>
        <strain evidence="2">JCM 14371</strain>
    </source>
</reference>
<feature type="domain" description="Bacterial bifunctional deaminase-reductase C-terminal" evidence="1">
    <location>
        <begin position="5"/>
        <end position="169"/>
    </location>
</feature>
<proteinExistence type="predicted"/>
<dbReference type="Gene3D" id="3.40.430.10">
    <property type="entry name" value="Dihydrofolate Reductase, subunit A"/>
    <property type="match status" value="1"/>
</dbReference>
<comment type="caution">
    <text evidence="2">The sequence shown here is derived from an EMBL/GenBank/DDBJ whole genome shotgun (WGS) entry which is preliminary data.</text>
</comment>
<dbReference type="InterPro" id="IPR024072">
    <property type="entry name" value="DHFR-like_dom_sf"/>
</dbReference>
<name>A0A917P9G9_9DEIO</name>
<protein>
    <submittedName>
        <fullName evidence="2">Pyrimidine reductase</fullName>
    </submittedName>
</protein>
<dbReference type="InterPro" id="IPR050765">
    <property type="entry name" value="Riboflavin_Biosynth_HTPR"/>
</dbReference>
<dbReference type="EMBL" id="BMOE01000002">
    <property type="protein sequence ID" value="GGJ67446.1"/>
    <property type="molecule type" value="Genomic_DNA"/>
</dbReference>
<evidence type="ECO:0000313" key="3">
    <source>
        <dbReference type="Proteomes" id="UP000635726"/>
    </source>
</evidence>
<accession>A0A917P9G9</accession>
<dbReference type="InterPro" id="IPR002734">
    <property type="entry name" value="RibDG_C"/>
</dbReference>
<organism evidence="2 3">
    <name type="scientific">Deinococcus aquiradiocola</name>
    <dbReference type="NCBI Taxonomy" id="393059"/>
    <lineage>
        <taxon>Bacteria</taxon>
        <taxon>Thermotogati</taxon>
        <taxon>Deinococcota</taxon>
        <taxon>Deinococci</taxon>
        <taxon>Deinococcales</taxon>
        <taxon>Deinococcaceae</taxon>
        <taxon>Deinococcus</taxon>
    </lineage>
</organism>
<dbReference type="PANTHER" id="PTHR38011:SF11">
    <property type="entry name" value="2,5-DIAMINO-6-RIBOSYLAMINO-4(3H)-PYRIMIDINONE 5'-PHOSPHATE REDUCTASE"/>
    <property type="match status" value="1"/>
</dbReference>